<comment type="function">
    <text evidence="9">Essential subunit of the Sec protein translocation channel SecYEG. Clamps together the 2 halves of SecY. May contact the channel plug during translocation.</text>
</comment>
<evidence type="ECO:0000256" key="10">
    <source>
        <dbReference type="SAM" id="MobiDB-lite"/>
    </source>
</evidence>
<evidence type="ECO:0000313" key="11">
    <source>
        <dbReference type="EMBL" id="RDI74626.1"/>
    </source>
</evidence>
<keyword evidence="3 9" id="KW-1003">Cell membrane</keyword>
<keyword evidence="6 9" id="KW-1133">Transmembrane helix</keyword>
<comment type="subunit">
    <text evidence="9">Component of the Sec protein translocase complex. Heterotrimer consisting of SecY, SecE and SecG subunits. The heterotrimers can form oligomers, although 1 heterotrimer is thought to be able to translocate proteins. Interacts with the ribosome. Interacts with SecDF, and other proteins may be involved. Interacts with SecA.</text>
</comment>
<evidence type="ECO:0000256" key="7">
    <source>
        <dbReference type="ARBA" id="ARBA00023010"/>
    </source>
</evidence>
<feature type="region of interest" description="Disordered" evidence="10">
    <location>
        <begin position="1"/>
        <end position="46"/>
    </location>
</feature>
<evidence type="ECO:0000256" key="9">
    <source>
        <dbReference type="HAMAP-Rule" id="MF_00422"/>
    </source>
</evidence>
<dbReference type="GO" id="GO:0005886">
    <property type="term" value="C:plasma membrane"/>
    <property type="evidence" value="ECO:0007669"/>
    <property type="project" value="UniProtKB-SubCell"/>
</dbReference>
<keyword evidence="2 9" id="KW-0813">Transport</keyword>
<gene>
    <name evidence="9" type="primary">secE</name>
    <name evidence="11" type="ORF">Gocc_1515</name>
</gene>
<evidence type="ECO:0000256" key="5">
    <source>
        <dbReference type="ARBA" id="ARBA00022927"/>
    </source>
</evidence>
<dbReference type="GO" id="GO:0006605">
    <property type="term" value="P:protein targeting"/>
    <property type="evidence" value="ECO:0007669"/>
    <property type="project" value="UniProtKB-UniRule"/>
</dbReference>
<comment type="subcellular location">
    <subcellularLocation>
        <location evidence="9">Cell membrane</location>
        <topology evidence="9">Single-pass membrane protein</topology>
    </subcellularLocation>
    <subcellularLocation>
        <location evidence="1">Membrane</location>
    </subcellularLocation>
</comment>
<reference evidence="11 12" key="1">
    <citation type="submission" date="2018-07" db="EMBL/GenBank/DDBJ databases">
        <title>High-quality-draft genome sequence of Gaiella occulta.</title>
        <authorList>
            <person name="Severino R."/>
            <person name="Froufe H.J.C."/>
            <person name="Rainey F.A."/>
            <person name="Barroso C."/>
            <person name="Albuquerque L."/>
            <person name="Lobo-Da-Cunha A."/>
            <person name="Da Costa M.S."/>
            <person name="Egas C."/>
        </authorList>
    </citation>
    <scope>NUCLEOTIDE SEQUENCE [LARGE SCALE GENOMIC DNA]</scope>
    <source>
        <strain evidence="11 12">F2-233</strain>
    </source>
</reference>
<comment type="caution">
    <text evidence="11">The sequence shown here is derived from an EMBL/GenBank/DDBJ whole genome shotgun (WGS) entry which is preliminary data.</text>
</comment>
<sequence>MSGETRRQRRDARRAAGEQPAAPRGGVPAPARAGADASSGSVAPLERARRGGFLRESWAELRKVDWPTRPQVIQGTVVVLVACAIVGAYLWGADQVLRPFVRDVLLGQ</sequence>
<dbReference type="PANTHER" id="PTHR33910">
    <property type="entry name" value="PROTEIN TRANSLOCASE SUBUNIT SECE"/>
    <property type="match status" value="1"/>
</dbReference>
<dbReference type="GO" id="GO:0065002">
    <property type="term" value="P:intracellular protein transmembrane transport"/>
    <property type="evidence" value="ECO:0007669"/>
    <property type="project" value="UniProtKB-UniRule"/>
</dbReference>
<dbReference type="RefSeq" id="WP_114795940.1">
    <property type="nucleotide sequence ID" value="NZ_QQZY01000003.1"/>
</dbReference>
<evidence type="ECO:0000256" key="6">
    <source>
        <dbReference type="ARBA" id="ARBA00022989"/>
    </source>
</evidence>
<dbReference type="GO" id="GO:0008320">
    <property type="term" value="F:protein transmembrane transporter activity"/>
    <property type="evidence" value="ECO:0007669"/>
    <property type="project" value="UniProtKB-UniRule"/>
</dbReference>
<proteinExistence type="inferred from homology"/>
<dbReference type="AlphaFoldDB" id="A0A7M2YX33"/>
<evidence type="ECO:0000313" key="12">
    <source>
        <dbReference type="Proteomes" id="UP000254134"/>
    </source>
</evidence>
<dbReference type="NCBIfam" id="TIGR00964">
    <property type="entry name" value="secE_bact"/>
    <property type="match status" value="1"/>
</dbReference>
<protein>
    <recommendedName>
        <fullName evidence="9">Protein translocase subunit SecE</fullName>
    </recommendedName>
</protein>
<dbReference type="Gene3D" id="1.20.5.1030">
    <property type="entry name" value="Preprotein translocase secy subunit"/>
    <property type="match status" value="1"/>
</dbReference>
<dbReference type="InterPro" id="IPR005807">
    <property type="entry name" value="SecE_bac"/>
</dbReference>
<organism evidence="11 12">
    <name type="scientific">Gaiella occulta</name>
    <dbReference type="NCBI Taxonomy" id="1002870"/>
    <lineage>
        <taxon>Bacteria</taxon>
        <taxon>Bacillati</taxon>
        <taxon>Actinomycetota</taxon>
        <taxon>Thermoleophilia</taxon>
        <taxon>Gaiellales</taxon>
        <taxon>Gaiellaceae</taxon>
        <taxon>Gaiella</taxon>
    </lineage>
</organism>
<feature type="compositionally biased region" description="Low complexity" evidence="10">
    <location>
        <begin position="20"/>
        <end position="44"/>
    </location>
</feature>
<dbReference type="InterPro" id="IPR038379">
    <property type="entry name" value="SecE_sf"/>
</dbReference>
<dbReference type="GO" id="GO:0043952">
    <property type="term" value="P:protein transport by the Sec complex"/>
    <property type="evidence" value="ECO:0007669"/>
    <property type="project" value="UniProtKB-UniRule"/>
</dbReference>
<dbReference type="EMBL" id="QQZY01000003">
    <property type="protein sequence ID" value="RDI74626.1"/>
    <property type="molecule type" value="Genomic_DNA"/>
</dbReference>
<dbReference type="Pfam" id="PF00584">
    <property type="entry name" value="SecE"/>
    <property type="match status" value="1"/>
</dbReference>
<comment type="similarity">
    <text evidence="9">Belongs to the SecE/SEC61-gamma family.</text>
</comment>
<keyword evidence="12" id="KW-1185">Reference proteome</keyword>
<dbReference type="GO" id="GO:0009306">
    <property type="term" value="P:protein secretion"/>
    <property type="evidence" value="ECO:0007669"/>
    <property type="project" value="UniProtKB-UniRule"/>
</dbReference>
<evidence type="ECO:0000256" key="3">
    <source>
        <dbReference type="ARBA" id="ARBA00022475"/>
    </source>
</evidence>
<dbReference type="PANTHER" id="PTHR33910:SF1">
    <property type="entry name" value="PROTEIN TRANSLOCASE SUBUNIT SECE"/>
    <property type="match status" value="1"/>
</dbReference>
<keyword evidence="5 9" id="KW-0653">Protein transport</keyword>
<feature type="transmembrane region" description="Helical" evidence="9">
    <location>
        <begin position="72"/>
        <end position="92"/>
    </location>
</feature>
<dbReference type="InterPro" id="IPR001901">
    <property type="entry name" value="Translocase_SecE/Sec61-g"/>
</dbReference>
<keyword evidence="4 9" id="KW-0812">Transmembrane</keyword>
<name>A0A7M2YX33_9ACTN</name>
<evidence type="ECO:0000256" key="4">
    <source>
        <dbReference type="ARBA" id="ARBA00022692"/>
    </source>
</evidence>
<keyword evidence="8 9" id="KW-0472">Membrane</keyword>
<reference evidence="12" key="2">
    <citation type="journal article" date="2019" name="MicrobiologyOpen">
        <title>High-quality draft genome sequence of Gaiella occulta isolated from a 150 meter deep mineral water borehole and comparison with the genome sequences of other deep-branching lineages of the phylum Actinobacteria.</title>
        <authorList>
            <person name="Severino R."/>
            <person name="Froufe H.J.C."/>
            <person name="Barroso C."/>
            <person name="Albuquerque L."/>
            <person name="Lobo-da-Cunha A."/>
            <person name="da Costa M.S."/>
            <person name="Egas C."/>
        </authorList>
    </citation>
    <scope>NUCLEOTIDE SEQUENCE [LARGE SCALE GENOMIC DNA]</scope>
    <source>
        <strain evidence="12">F2-233</strain>
    </source>
</reference>
<evidence type="ECO:0000256" key="8">
    <source>
        <dbReference type="ARBA" id="ARBA00023136"/>
    </source>
</evidence>
<accession>A0A7M2YX33</accession>
<dbReference type="Proteomes" id="UP000254134">
    <property type="component" value="Unassembled WGS sequence"/>
</dbReference>
<evidence type="ECO:0000256" key="2">
    <source>
        <dbReference type="ARBA" id="ARBA00022448"/>
    </source>
</evidence>
<evidence type="ECO:0000256" key="1">
    <source>
        <dbReference type="ARBA" id="ARBA00004370"/>
    </source>
</evidence>
<dbReference type="OrthoDB" id="9805743at2"/>
<dbReference type="HAMAP" id="MF_00422">
    <property type="entry name" value="SecE"/>
    <property type="match status" value="1"/>
</dbReference>
<dbReference type="PROSITE" id="PS01067">
    <property type="entry name" value="SECE_SEC61G"/>
    <property type="match status" value="1"/>
</dbReference>
<keyword evidence="7 9" id="KW-0811">Translocation</keyword>